<feature type="domain" description="Tetrapyrrole biosynthesis uroporphyrinogen III synthase" evidence="10">
    <location>
        <begin position="20"/>
        <end position="235"/>
    </location>
</feature>
<evidence type="ECO:0000256" key="1">
    <source>
        <dbReference type="ARBA" id="ARBA00004772"/>
    </source>
</evidence>
<accession>A0ABY1WKY5</accession>
<evidence type="ECO:0000256" key="5">
    <source>
        <dbReference type="ARBA" id="ARBA00023244"/>
    </source>
</evidence>
<dbReference type="InterPro" id="IPR003754">
    <property type="entry name" value="4pyrrol_synth_uPrphyn_synth"/>
</dbReference>
<evidence type="ECO:0000256" key="9">
    <source>
        <dbReference type="RuleBase" id="RU366031"/>
    </source>
</evidence>
<evidence type="ECO:0000256" key="2">
    <source>
        <dbReference type="ARBA" id="ARBA00008133"/>
    </source>
</evidence>
<keyword evidence="4 9" id="KW-0456">Lyase</keyword>
<comment type="caution">
    <text evidence="11">The sequence shown here is derived from an EMBL/GenBank/DDBJ whole genome shotgun (WGS) entry which is preliminary data.</text>
</comment>
<evidence type="ECO:0000256" key="8">
    <source>
        <dbReference type="ARBA" id="ARBA00048617"/>
    </source>
</evidence>
<evidence type="ECO:0000259" key="10">
    <source>
        <dbReference type="Pfam" id="PF02602"/>
    </source>
</evidence>
<reference evidence="12" key="1">
    <citation type="submission" date="2019-02" db="EMBL/GenBank/DDBJ databases">
        <title>Draft genome sequence of Muricauda sp. 176CP4-71.</title>
        <authorList>
            <person name="Park J.-S."/>
        </authorList>
    </citation>
    <scope>NUCLEOTIDE SEQUENCE [LARGE SCALE GENOMIC DNA]</scope>
    <source>
        <strain evidence="12">176GS2-150</strain>
    </source>
</reference>
<dbReference type="RefSeq" id="WP_130567786.1">
    <property type="nucleotide sequence ID" value="NZ_SHLY01000008.1"/>
</dbReference>
<evidence type="ECO:0000313" key="12">
    <source>
        <dbReference type="Proteomes" id="UP000292544"/>
    </source>
</evidence>
<keyword evidence="12" id="KW-1185">Reference proteome</keyword>
<dbReference type="InterPro" id="IPR036108">
    <property type="entry name" value="4pyrrol_syn_uPrphyn_synt_sf"/>
</dbReference>
<proteinExistence type="inferred from homology"/>
<evidence type="ECO:0000313" key="11">
    <source>
        <dbReference type="EMBL" id="TAA40984.1"/>
    </source>
</evidence>
<dbReference type="Gene3D" id="3.40.50.10090">
    <property type="match status" value="2"/>
</dbReference>
<dbReference type="SUPFAM" id="SSF69618">
    <property type="entry name" value="HemD-like"/>
    <property type="match status" value="1"/>
</dbReference>
<dbReference type="EC" id="4.2.1.75" evidence="3 9"/>
<comment type="pathway">
    <text evidence="1 9">Porphyrin-containing compound metabolism; protoporphyrin-IX biosynthesis; coproporphyrinogen-III from 5-aminolevulinate: step 3/4.</text>
</comment>
<keyword evidence="5 9" id="KW-0627">Porphyrin biosynthesis</keyword>
<evidence type="ECO:0000256" key="7">
    <source>
        <dbReference type="ARBA" id="ARBA00040167"/>
    </source>
</evidence>
<dbReference type="InterPro" id="IPR039793">
    <property type="entry name" value="UROS/Hem4"/>
</dbReference>
<comment type="function">
    <text evidence="6 9">Catalyzes cyclization of the linear tetrapyrrole, hydroxymethylbilane, to the macrocyclic uroporphyrinogen III.</text>
</comment>
<gene>
    <name evidence="11" type="ORF">EXY25_16900</name>
</gene>
<name>A0ABY1WKY5_9GAMM</name>
<evidence type="ECO:0000256" key="6">
    <source>
        <dbReference type="ARBA" id="ARBA00037589"/>
    </source>
</evidence>
<evidence type="ECO:0000256" key="3">
    <source>
        <dbReference type="ARBA" id="ARBA00013109"/>
    </source>
</evidence>
<protein>
    <recommendedName>
        <fullName evidence="7 9">Uroporphyrinogen-III synthase</fullName>
        <ecNumber evidence="3 9">4.2.1.75</ecNumber>
    </recommendedName>
</protein>
<dbReference type="EMBL" id="SHLY01000008">
    <property type="protein sequence ID" value="TAA40984.1"/>
    <property type="molecule type" value="Genomic_DNA"/>
</dbReference>
<evidence type="ECO:0000256" key="4">
    <source>
        <dbReference type="ARBA" id="ARBA00023239"/>
    </source>
</evidence>
<dbReference type="PANTHER" id="PTHR38042:SF1">
    <property type="entry name" value="UROPORPHYRINOGEN-III SYNTHASE, CHLOROPLASTIC"/>
    <property type="match status" value="1"/>
</dbReference>
<dbReference type="Proteomes" id="UP000292544">
    <property type="component" value="Unassembled WGS sequence"/>
</dbReference>
<comment type="similarity">
    <text evidence="2 9">Belongs to the uroporphyrinogen-III synthase family.</text>
</comment>
<dbReference type="Pfam" id="PF02602">
    <property type="entry name" value="HEM4"/>
    <property type="match status" value="1"/>
</dbReference>
<organism evidence="11 12">
    <name type="scientific">Corallincola spongiicola</name>
    <dbReference type="NCBI Taxonomy" id="2520508"/>
    <lineage>
        <taxon>Bacteria</taxon>
        <taxon>Pseudomonadati</taxon>
        <taxon>Pseudomonadota</taxon>
        <taxon>Gammaproteobacteria</taxon>
        <taxon>Alteromonadales</taxon>
        <taxon>Psychromonadaceae</taxon>
        <taxon>Corallincola</taxon>
    </lineage>
</organism>
<dbReference type="PANTHER" id="PTHR38042">
    <property type="entry name" value="UROPORPHYRINOGEN-III SYNTHASE, CHLOROPLASTIC"/>
    <property type="match status" value="1"/>
</dbReference>
<comment type="catalytic activity">
    <reaction evidence="8 9">
        <text>hydroxymethylbilane = uroporphyrinogen III + H2O</text>
        <dbReference type="Rhea" id="RHEA:18965"/>
        <dbReference type="ChEBI" id="CHEBI:15377"/>
        <dbReference type="ChEBI" id="CHEBI:57308"/>
        <dbReference type="ChEBI" id="CHEBI:57845"/>
        <dbReference type="EC" id="4.2.1.75"/>
    </reaction>
</comment>
<sequence>MSAPAGIRMLITRPQGRGEALQAKAAALGCQCELLPLLQILPGPDIKNAAQQLAKLCADDKVIATSQYALFALADTVTHWPSSETIAIGNATATHWQALGVNPTVPQHADSEGILMLPSLQPNAIAAKQVVILKGVGGRTLLEDELAQRGAIVHSFDLYRRQPHDNTSRLADILKQKRINTLLATSAELVELIDQVIPDNSAQKQALTLLVPSKRVKEIAQSLNFTNIINTQGASDDAVIRVLSEMTNTGNANG</sequence>
<dbReference type="CDD" id="cd06578">
    <property type="entry name" value="HemD"/>
    <property type="match status" value="1"/>
</dbReference>